<sequence>MEEERTYSAMRSKRDHTKTRIEWWCVHTIHSAWEYASYRVSSESSSCCRAISQRYRVGVQYVQGRIQRHATARSKTELGLIATYATARSRRGTARFRGVREGTMVSGDFHK</sequence>
<organism evidence="1 2">
    <name type="scientific">Stylosanthes scabra</name>
    <dbReference type="NCBI Taxonomy" id="79078"/>
    <lineage>
        <taxon>Eukaryota</taxon>
        <taxon>Viridiplantae</taxon>
        <taxon>Streptophyta</taxon>
        <taxon>Embryophyta</taxon>
        <taxon>Tracheophyta</taxon>
        <taxon>Spermatophyta</taxon>
        <taxon>Magnoliopsida</taxon>
        <taxon>eudicotyledons</taxon>
        <taxon>Gunneridae</taxon>
        <taxon>Pentapetalae</taxon>
        <taxon>rosids</taxon>
        <taxon>fabids</taxon>
        <taxon>Fabales</taxon>
        <taxon>Fabaceae</taxon>
        <taxon>Papilionoideae</taxon>
        <taxon>50 kb inversion clade</taxon>
        <taxon>dalbergioids sensu lato</taxon>
        <taxon>Dalbergieae</taxon>
        <taxon>Pterocarpus clade</taxon>
        <taxon>Stylosanthes</taxon>
    </lineage>
</organism>
<evidence type="ECO:0000313" key="2">
    <source>
        <dbReference type="Proteomes" id="UP001341840"/>
    </source>
</evidence>
<dbReference type="EMBL" id="JASCZI010092721">
    <property type="protein sequence ID" value="MED6152701.1"/>
    <property type="molecule type" value="Genomic_DNA"/>
</dbReference>
<gene>
    <name evidence="1" type="ORF">PIB30_094588</name>
</gene>
<name>A0ABU6TUZ7_9FABA</name>
<dbReference type="Proteomes" id="UP001341840">
    <property type="component" value="Unassembled WGS sequence"/>
</dbReference>
<proteinExistence type="predicted"/>
<keyword evidence="2" id="KW-1185">Reference proteome</keyword>
<protein>
    <submittedName>
        <fullName evidence="1">Uncharacterized protein</fullName>
    </submittedName>
</protein>
<reference evidence="1 2" key="1">
    <citation type="journal article" date="2023" name="Plants (Basel)">
        <title>Bridging the Gap: Combining Genomics and Transcriptomics Approaches to Understand Stylosanthes scabra, an Orphan Legume from the Brazilian Caatinga.</title>
        <authorList>
            <person name="Ferreira-Neto J.R.C."/>
            <person name="da Silva M.D."/>
            <person name="Binneck E."/>
            <person name="de Melo N.F."/>
            <person name="da Silva R.H."/>
            <person name="de Melo A.L.T.M."/>
            <person name="Pandolfi V."/>
            <person name="Bustamante F.O."/>
            <person name="Brasileiro-Vidal A.C."/>
            <person name="Benko-Iseppon A.M."/>
        </authorList>
    </citation>
    <scope>NUCLEOTIDE SEQUENCE [LARGE SCALE GENOMIC DNA]</scope>
    <source>
        <tissue evidence="1">Leaves</tissue>
    </source>
</reference>
<evidence type="ECO:0000313" key="1">
    <source>
        <dbReference type="EMBL" id="MED6152701.1"/>
    </source>
</evidence>
<accession>A0ABU6TUZ7</accession>
<comment type="caution">
    <text evidence="1">The sequence shown here is derived from an EMBL/GenBank/DDBJ whole genome shotgun (WGS) entry which is preliminary data.</text>
</comment>